<keyword evidence="2" id="KW-0479">Metal-binding</keyword>
<dbReference type="AlphaFoldDB" id="A0A0D2FY33"/>
<evidence type="ECO:0000256" key="3">
    <source>
        <dbReference type="ARBA" id="ARBA00022833"/>
    </source>
</evidence>
<dbReference type="HOGENOM" id="CLU_055491_6_1_1"/>
<protein>
    <recommendedName>
        <fullName evidence="5">CENP-V/GFA domain-containing protein</fullName>
    </recommendedName>
</protein>
<proteinExistence type="inferred from homology"/>
<reference evidence="6 7" key="1">
    <citation type="submission" date="2015-01" db="EMBL/GenBank/DDBJ databases">
        <title>The Genome Sequence of Capronia semiimmersa CBS27337.</title>
        <authorList>
            <consortium name="The Broad Institute Genomics Platform"/>
            <person name="Cuomo C."/>
            <person name="de Hoog S."/>
            <person name="Gorbushina A."/>
            <person name="Stielow B."/>
            <person name="Teixiera M."/>
            <person name="Abouelleil A."/>
            <person name="Chapman S.B."/>
            <person name="Priest M."/>
            <person name="Young S.K."/>
            <person name="Wortman J."/>
            <person name="Nusbaum C."/>
            <person name="Birren B."/>
        </authorList>
    </citation>
    <scope>NUCLEOTIDE SEQUENCE [LARGE SCALE GENOMIC DNA]</scope>
    <source>
        <strain evidence="6 7">CBS 27337</strain>
    </source>
</reference>
<dbReference type="PANTHER" id="PTHR33337">
    <property type="entry name" value="GFA DOMAIN-CONTAINING PROTEIN"/>
    <property type="match status" value="1"/>
</dbReference>
<dbReference type="EMBL" id="KN846956">
    <property type="protein sequence ID" value="KIW73428.1"/>
    <property type="molecule type" value="Genomic_DNA"/>
</dbReference>
<organism evidence="6 7">
    <name type="scientific">Phialophora macrospora</name>
    <dbReference type="NCBI Taxonomy" id="1851006"/>
    <lineage>
        <taxon>Eukaryota</taxon>
        <taxon>Fungi</taxon>
        <taxon>Dikarya</taxon>
        <taxon>Ascomycota</taxon>
        <taxon>Pezizomycotina</taxon>
        <taxon>Eurotiomycetes</taxon>
        <taxon>Chaetothyriomycetidae</taxon>
        <taxon>Chaetothyriales</taxon>
        <taxon>Herpotrichiellaceae</taxon>
        <taxon>Phialophora</taxon>
    </lineage>
</organism>
<dbReference type="PANTHER" id="PTHR33337:SF33">
    <property type="entry name" value="CENP-V_GFA DOMAIN-CONTAINING PROTEIN"/>
    <property type="match status" value="1"/>
</dbReference>
<gene>
    <name evidence="6" type="ORF">PV04_01549</name>
</gene>
<evidence type="ECO:0000313" key="7">
    <source>
        <dbReference type="Proteomes" id="UP000054266"/>
    </source>
</evidence>
<dbReference type="InterPro" id="IPR011057">
    <property type="entry name" value="Mss4-like_sf"/>
</dbReference>
<evidence type="ECO:0000259" key="5">
    <source>
        <dbReference type="PROSITE" id="PS51891"/>
    </source>
</evidence>
<accession>A0A0D2FY33</accession>
<dbReference type="STRING" id="5601.A0A0D2FY33"/>
<dbReference type="SUPFAM" id="SSF51316">
    <property type="entry name" value="Mss4-like"/>
    <property type="match status" value="1"/>
</dbReference>
<dbReference type="Proteomes" id="UP000054266">
    <property type="component" value="Unassembled WGS sequence"/>
</dbReference>
<evidence type="ECO:0000256" key="4">
    <source>
        <dbReference type="ARBA" id="ARBA00023239"/>
    </source>
</evidence>
<dbReference type="Gene3D" id="3.90.1590.10">
    <property type="entry name" value="glutathione-dependent formaldehyde- activating enzyme (gfa)"/>
    <property type="match status" value="1"/>
</dbReference>
<dbReference type="PROSITE" id="PS51891">
    <property type="entry name" value="CENP_V_GFA"/>
    <property type="match status" value="1"/>
</dbReference>
<dbReference type="GO" id="GO:0046872">
    <property type="term" value="F:metal ion binding"/>
    <property type="evidence" value="ECO:0007669"/>
    <property type="project" value="UniProtKB-KW"/>
</dbReference>
<keyword evidence="3" id="KW-0862">Zinc</keyword>
<feature type="domain" description="CENP-V/GFA" evidence="5">
    <location>
        <begin position="10"/>
        <end position="135"/>
    </location>
</feature>
<evidence type="ECO:0000313" key="6">
    <source>
        <dbReference type="EMBL" id="KIW73428.1"/>
    </source>
</evidence>
<dbReference type="InterPro" id="IPR006913">
    <property type="entry name" value="CENP-V/GFA"/>
</dbReference>
<dbReference type="Pfam" id="PF04828">
    <property type="entry name" value="GFA"/>
    <property type="match status" value="1"/>
</dbReference>
<sequence length="173" mass="19365">MAPQGVAFPVEGGCDCGEVRYSMITEPMIVHCCHCRWCQRETGASFALHAMIETERLKLLKGEPEWNTVPSAGGAGQRIARCPTCKVAVWSVYNALENKSGVRDRIRIVDVGTLDNPDAFPPDAHIWIATKQPWIILSDKTPAYQDGKYALEEVWSKESLERRRSTRAFVDAE</sequence>
<comment type="similarity">
    <text evidence="1">Belongs to the Gfa family.</text>
</comment>
<keyword evidence="7" id="KW-1185">Reference proteome</keyword>
<dbReference type="GO" id="GO:0016846">
    <property type="term" value="F:carbon-sulfur lyase activity"/>
    <property type="evidence" value="ECO:0007669"/>
    <property type="project" value="InterPro"/>
</dbReference>
<keyword evidence="4" id="KW-0456">Lyase</keyword>
<name>A0A0D2FY33_9EURO</name>
<evidence type="ECO:0000256" key="2">
    <source>
        <dbReference type="ARBA" id="ARBA00022723"/>
    </source>
</evidence>
<evidence type="ECO:0000256" key="1">
    <source>
        <dbReference type="ARBA" id="ARBA00005495"/>
    </source>
</evidence>